<comment type="caution">
    <text evidence="2">The sequence shown here is derived from an EMBL/GenBank/DDBJ whole genome shotgun (WGS) entry which is preliminary data.</text>
</comment>
<evidence type="ECO:0000313" key="3">
    <source>
        <dbReference type="Proteomes" id="UP000250321"/>
    </source>
</evidence>
<reference evidence="2 3" key="1">
    <citation type="submission" date="2018-02" db="EMBL/GenBank/DDBJ databases">
        <title>Draft genome of wild Prunus yedoensis var. nudiflora.</title>
        <authorList>
            <person name="Baek S."/>
            <person name="Kim J.-H."/>
            <person name="Choi K."/>
            <person name="Kim G.-B."/>
            <person name="Cho A."/>
            <person name="Jang H."/>
            <person name="Shin C.-H."/>
            <person name="Yu H.-J."/>
            <person name="Mun J.-H."/>
        </authorList>
    </citation>
    <scope>NUCLEOTIDE SEQUENCE [LARGE SCALE GENOMIC DNA]</scope>
    <source>
        <strain evidence="3">cv. Jeju island</strain>
        <tissue evidence="2">Leaf</tissue>
    </source>
</reference>
<accession>A0A314UGM7</accession>
<sequence>MDEMALSNVGLFGWLILIGAIGYFGWATTIEAMGYFPSCAYPHLGLKMGLSPEAPSDPRLPFLDPSMGPMIICYHPYHNPLKQAPGIRVAWAHLGL</sequence>
<feature type="transmembrane region" description="Helical" evidence="1">
    <location>
        <begin position="6"/>
        <end position="26"/>
    </location>
</feature>
<organism evidence="2 3">
    <name type="scientific">Prunus yedoensis var. nudiflora</name>
    <dbReference type="NCBI Taxonomy" id="2094558"/>
    <lineage>
        <taxon>Eukaryota</taxon>
        <taxon>Viridiplantae</taxon>
        <taxon>Streptophyta</taxon>
        <taxon>Embryophyta</taxon>
        <taxon>Tracheophyta</taxon>
        <taxon>Spermatophyta</taxon>
        <taxon>Magnoliopsida</taxon>
        <taxon>eudicotyledons</taxon>
        <taxon>Gunneridae</taxon>
        <taxon>Pentapetalae</taxon>
        <taxon>rosids</taxon>
        <taxon>fabids</taxon>
        <taxon>Rosales</taxon>
        <taxon>Rosaceae</taxon>
        <taxon>Amygdaloideae</taxon>
        <taxon>Amygdaleae</taxon>
        <taxon>Prunus</taxon>
    </lineage>
</organism>
<evidence type="ECO:0000313" key="2">
    <source>
        <dbReference type="EMBL" id="PQM35594.1"/>
    </source>
</evidence>
<keyword evidence="3" id="KW-1185">Reference proteome</keyword>
<evidence type="ECO:0000256" key="1">
    <source>
        <dbReference type="SAM" id="Phobius"/>
    </source>
</evidence>
<gene>
    <name evidence="2" type="ORF">Pyn_30384</name>
</gene>
<keyword evidence="1" id="KW-0812">Transmembrane</keyword>
<proteinExistence type="predicted"/>
<dbReference type="Proteomes" id="UP000250321">
    <property type="component" value="Unassembled WGS sequence"/>
</dbReference>
<protein>
    <submittedName>
        <fullName evidence="2">Uncharacterized protein</fullName>
    </submittedName>
</protein>
<dbReference type="AlphaFoldDB" id="A0A314UGM7"/>
<keyword evidence="1" id="KW-0472">Membrane</keyword>
<keyword evidence="1" id="KW-1133">Transmembrane helix</keyword>
<dbReference type="EMBL" id="PJQY01003656">
    <property type="protein sequence ID" value="PQM35594.1"/>
    <property type="molecule type" value="Genomic_DNA"/>
</dbReference>
<name>A0A314UGM7_PRUYE</name>